<dbReference type="InterPro" id="IPR057435">
    <property type="entry name" value="Lips"/>
</dbReference>
<name>A0A815TD03_9BILA</name>
<evidence type="ECO:0000313" key="3">
    <source>
        <dbReference type="Proteomes" id="UP000663834"/>
    </source>
</evidence>
<dbReference type="EMBL" id="CAJNOW010007114">
    <property type="protein sequence ID" value="CAF1503482.1"/>
    <property type="molecule type" value="Genomic_DNA"/>
</dbReference>
<gene>
    <name evidence="2" type="ORF">KQP761_LOCUS14744</name>
</gene>
<organism evidence="2 3">
    <name type="scientific">Rotaria magnacalcarata</name>
    <dbReference type="NCBI Taxonomy" id="392030"/>
    <lineage>
        <taxon>Eukaryota</taxon>
        <taxon>Metazoa</taxon>
        <taxon>Spiralia</taxon>
        <taxon>Gnathifera</taxon>
        <taxon>Rotifera</taxon>
        <taxon>Eurotatoria</taxon>
        <taxon>Bdelloidea</taxon>
        <taxon>Philodinida</taxon>
        <taxon>Philodinidae</taxon>
        <taxon>Rotaria</taxon>
    </lineage>
</organism>
<dbReference type="Proteomes" id="UP000663834">
    <property type="component" value="Unassembled WGS sequence"/>
</dbReference>
<reference evidence="2" key="1">
    <citation type="submission" date="2021-02" db="EMBL/GenBank/DDBJ databases">
        <authorList>
            <person name="Nowell W R."/>
        </authorList>
    </citation>
    <scope>NUCLEOTIDE SEQUENCE</scope>
</reference>
<keyword evidence="1" id="KW-0472">Membrane</keyword>
<keyword evidence="1" id="KW-0812">Transmembrane</keyword>
<feature type="transmembrane region" description="Helical" evidence="1">
    <location>
        <begin position="254"/>
        <end position="276"/>
    </location>
</feature>
<feature type="transmembrane region" description="Helical" evidence="1">
    <location>
        <begin position="442"/>
        <end position="461"/>
    </location>
</feature>
<feature type="transmembrane region" description="Helical" evidence="1">
    <location>
        <begin position="390"/>
        <end position="407"/>
    </location>
</feature>
<dbReference type="PANTHER" id="PTHR37686:SF1">
    <property type="entry name" value="LD36006P"/>
    <property type="match status" value="1"/>
</dbReference>
<sequence>MNLAISGGMTLFLILDEQVELGLSKEEVAKRVQTQLNIEYNERIFAAIENSREIAELSPNLGDLLVAQARSILTMKSIAEQLNENLDNHLKTTREKLIHEHPIKSKIARWIDRKLFEERINYMHQHEWDAHQLAIDQCKALGNLQAAYFIERDYLFRKDHELNLRQKLKPQIEPLEKIQCTRMIWLPRNYIVERTYPLPVERIPTLFSKRKYTAEKEEARQRLIDSDREAKYECRKTISYETTTRYPFWRWKLFAVRTFCWLSNTIFCLCIVVPYASPVSFRALLSPKPFSVGYNLNEGDLKLHEETASTTQTFISRLAALWSNVRHSRREFERTPDRGFLGKNVQRMFNRLWNYVIKGALGTVATCIIYPIVCSVVPTLSFISGVLSPIWLPIVTFLFHILEILVYDANSAGEYGRKLFCLINIIMTDFLIGGIIQPILALVGLIASPVASLLITIYALLHRSFRGLYDQIIYHLIVKRLARIPAHDTFLARRIAGPGLAAQYFYQVASPEVLAALESMIEQKELKCYGSYVEKILRKPIHEYQEFFNQAFNPFSAQVSKIDKTSTYARMNDVVDEHIKELRNTIEKRHNLLRLERSTYHDRIRLTETDLTAVLVKGTELVGKWYPSRILPYLNETELEKFWHDLDLEPNDWFGLTSKLLQELFCRDFLTPLEQTDAFYSLEVDQLTLSKYAQMIHSANIHDDLDVVTSVYLPETSYSLTSPSFNQNILDPNQSILEISTDYSANQIVSSHGRIYRFFYREETYTKPTKNSSSFVDYTSATCRFSIPIPLSEVAFVNIIIFNRDHNDSTTTVSIKNITLEDISRLIQFNKKFYTEPLLPIHSAHVASSTRNNNTTNHNVFLVDITSDKNDHESLNHNISVLDEKLF</sequence>
<proteinExistence type="predicted"/>
<accession>A0A815TD03</accession>
<evidence type="ECO:0000256" key="1">
    <source>
        <dbReference type="SAM" id="Phobius"/>
    </source>
</evidence>
<comment type="caution">
    <text evidence="2">The sequence shown here is derived from an EMBL/GenBank/DDBJ whole genome shotgun (WGS) entry which is preliminary data.</text>
</comment>
<evidence type="ECO:0000313" key="2">
    <source>
        <dbReference type="EMBL" id="CAF1503482.1"/>
    </source>
</evidence>
<dbReference type="AlphaFoldDB" id="A0A815TD03"/>
<feature type="transmembrane region" description="Helical" evidence="1">
    <location>
        <begin position="419"/>
        <end position="436"/>
    </location>
</feature>
<protein>
    <submittedName>
        <fullName evidence="2">Uncharacterized protein</fullName>
    </submittedName>
</protein>
<keyword evidence="1" id="KW-1133">Transmembrane helix</keyword>
<feature type="transmembrane region" description="Helical" evidence="1">
    <location>
        <begin position="355"/>
        <end position="378"/>
    </location>
</feature>
<dbReference type="PANTHER" id="PTHR37686">
    <property type="entry name" value="LD36006P"/>
    <property type="match status" value="1"/>
</dbReference>
<dbReference type="OrthoDB" id="10024112at2759"/>
<dbReference type="Pfam" id="PF25228">
    <property type="entry name" value="Lips"/>
    <property type="match status" value="1"/>
</dbReference>